<dbReference type="RefSeq" id="WP_133974064.1">
    <property type="nucleotide sequence ID" value="NZ_OPYN01000174.1"/>
</dbReference>
<reference evidence="1 2" key="1">
    <citation type="submission" date="2018-02" db="EMBL/GenBank/DDBJ databases">
        <authorList>
            <person name="Dubost A."/>
        </authorList>
    </citation>
    <scope>NUCLEOTIDE SEQUENCE [LARGE SCALE GENOMIC DNA]</scope>
    <source>
        <strain evidence="2">JV551A3</strain>
    </source>
</reference>
<organism evidence="1 2">
    <name type="scientific">Pseudomonas inefficax</name>
    <dbReference type="NCBI Taxonomy" id="2078786"/>
    <lineage>
        <taxon>Bacteria</taxon>
        <taxon>Pseudomonadati</taxon>
        <taxon>Pseudomonadota</taxon>
        <taxon>Gammaproteobacteria</taxon>
        <taxon>Pseudomonadales</taxon>
        <taxon>Pseudomonadaceae</taxon>
        <taxon>Pseudomonas</taxon>
    </lineage>
</organism>
<name>A0AAQ1PB82_9PSED</name>
<sequence length="90" mass="10101">MNFPTAGPYLIDEVRSRSRTKSSPESWLYGMKQGYLPPFIAEQQRGDDLSAFQVEPAQIRQSLNAHFAQQLAAVLRVVEGGYCRQQDALA</sequence>
<evidence type="ECO:0000313" key="2">
    <source>
        <dbReference type="Proteomes" id="UP000294335"/>
    </source>
</evidence>
<proteinExistence type="predicted"/>
<evidence type="ECO:0000313" key="1">
    <source>
        <dbReference type="EMBL" id="SPO62465.1"/>
    </source>
</evidence>
<dbReference type="AlphaFoldDB" id="A0AAQ1PB82"/>
<protein>
    <submittedName>
        <fullName evidence="1">Uncharacterized protein</fullName>
    </submittedName>
</protein>
<gene>
    <name evidence="1" type="ORF">JV551A3_V1_1740010</name>
</gene>
<accession>A0AAQ1PB82</accession>
<dbReference type="EMBL" id="OPYN01000174">
    <property type="protein sequence ID" value="SPO62465.1"/>
    <property type="molecule type" value="Genomic_DNA"/>
</dbReference>
<dbReference type="Proteomes" id="UP000294335">
    <property type="component" value="Unassembled WGS sequence"/>
</dbReference>
<keyword evidence="2" id="KW-1185">Reference proteome</keyword>
<comment type="caution">
    <text evidence="1">The sequence shown here is derived from an EMBL/GenBank/DDBJ whole genome shotgun (WGS) entry which is preliminary data.</text>
</comment>